<keyword evidence="2" id="KW-1185">Reference proteome</keyword>
<gene>
    <name evidence="1" type="ORF">D5039_19010</name>
</gene>
<comment type="caution">
    <text evidence="1">The sequence shown here is derived from an EMBL/GenBank/DDBJ whole genome shotgun (WGS) entry which is preliminary data.</text>
</comment>
<proteinExistence type="predicted"/>
<dbReference type="EMBL" id="QZCW01000003">
    <property type="protein sequence ID" value="MCW5323153.1"/>
    <property type="molecule type" value="Genomic_DNA"/>
</dbReference>
<evidence type="ECO:0000313" key="1">
    <source>
        <dbReference type="EMBL" id="MCW5323153.1"/>
    </source>
</evidence>
<evidence type="ECO:0008006" key="3">
    <source>
        <dbReference type="Google" id="ProtNLM"/>
    </source>
</evidence>
<organism evidence="1 2">
    <name type="scientific">Verminephrobacter aporrectodeae subsp. tuberculatae</name>
    <dbReference type="NCBI Taxonomy" id="1110392"/>
    <lineage>
        <taxon>Bacteria</taxon>
        <taxon>Pseudomonadati</taxon>
        <taxon>Pseudomonadota</taxon>
        <taxon>Betaproteobacteria</taxon>
        <taxon>Burkholderiales</taxon>
        <taxon>Comamonadaceae</taxon>
        <taxon>Verminephrobacter</taxon>
    </lineage>
</organism>
<evidence type="ECO:0000313" key="2">
    <source>
        <dbReference type="Proteomes" id="UP001208935"/>
    </source>
</evidence>
<reference evidence="2" key="1">
    <citation type="submission" date="2023-07" db="EMBL/GenBank/DDBJ databases">
        <title>Verminephrobacter genomes.</title>
        <authorList>
            <person name="Lund M.B."/>
        </authorList>
    </citation>
    <scope>NUCLEOTIDE SEQUENCE [LARGE SCALE GENOMIC DNA]</scope>
    <source>
        <strain evidence="2">AtM5-05</strain>
    </source>
</reference>
<name>A0ABT3KXV1_9BURK</name>
<accession>A0ABT3KXV1</accession>
<protein>
    <recommendedName>
        <fullName evidence="3">Branched-chain amino acid ATP-binding cassette transporter C-terminal domain-containing protein</fullName>
    </recommendedName>
</protein>
<dbReference type="Proteomes" id="UP001208935">
    <property type="component" value="Unassembled WGS sequence"/>
</dbReference>
<sequence>MVLSGTGLELLGNPHVRKAYLGH</sequence>